<dbReference type="PROSITE" id="PS50330">
    <property type="entry name" value="UIM"/>
    <property type="match status" value="1"/>
</dbReference>
<dbReference type="GO" id="GO:0003697">
    <property type="term" value="F:single-stranded DNA binding"/>
    <property type="evidence" value="ECO:0007669"/>
    <property type="project" value="TreeGrafter"/>
</dbReference>
<dbReference type="InterPro" id="IPR001736">
    <property type="entry name" value="PLipase_D/transphosphatidylase"/>
</dbReference>
<dbReference type="GO" id="GO:0003690">
    <property type="term" value="F:double-stranded DNA binding"/>
    <property type="evidence" value="ECO:0007669"/>
    <property type="project" value="TreeGrafter"/>
</dbReference>
<dbReference type="GO" id="GO:0006281">
    <property type="term" value="P:DNA repair"/>
    <property type="evidence" value="ECO:0007669"/>
    <property type="project" value="InterPro"/>
</dbReference>
<protein>
    <recommendedName>
        <fullName evidence="6">PLD phosphodiesterase domain-containing protein</fullName>
    </recommendedName>
</protein>
<feature type="site" description="Interaction with DNA" evidence="3">
    <location>
        <position position="575"/>
    </location>
</feature>
<accession>A0A8G0LL26</accession>
<dbReference type="AlphaFoldDB" id="A0A8G0LL26"/>
<dbReference type="CDD" id="cd09122">
    <property type="entry name" value="PLDc_Tdp1_1"/>
    <property type="match status" value="1"/>
</dbReference>
<dbReference type="InterPro" id="IPR010347">
    <property type="entry name" value="Tdp1"/>
</dbReference>
<feature type="domain" description="PLD phosphodiesterase" evidence="6">
    <location>
        <begin position="540"/>
        <end position="578"/>
    </location>
</feature>
<feature type="region of interest" description="Disordered" evidence="4">
    <location>
        <begin position="31"/>
        <end position="182"/>
    </location>
</feature>
<dbReference type="PANTHER" id="PTHR12415">
    <property type="entry name" value="TYROSYL-DNA PHOSPHODIESTERASE 1"/>
    <property type="match status" value="1"/>
</dbReference>
<feature type="binding site" evidence="2">
    <location>
        <position position="266"/>
    </location>
    <ligand>
        <name>substrate</name>
    </ligand>
</feature>
<feature type="active site" description="Nucleophile" evidence="1">
    <location>
        <position position="264"/>
    </location>
</feature>
<dbReference type="PROSITE" id="PS50035">
    <property type="entry name" value="PLD"/>
    <property type="match status" value="1"/>
</dbReference>
<gene>
    <name evidence="7" type="ORF">H0G86_009727</name>
</gene>
<evidence type="ECO:0000313" key="8">
    <source>
        <dbReference type="Proteomes" id="UP000826661"/>
    </source>
</evidence>
<keyword evidence="8" id="KW-1185">Reference proteome</keyword>
<feature type="compositionally biased region" description="Basic and acidic residues" evidence="4">
    <location>
        <begin position="92"/>
        <end position="103"/>
    </location>
</feature>
<dbReference type="Pfam" id="PF06087">
    <property type="entry name" value="Tyr-DNA_phospho"/>
    <property type="match status" value="1"/>
</dbReference>
<dbReference type="EMBL" id="CP075868">
    <property type="protein sequence ID" value="QYT02733.1"/>
    <property type="molecule type" value="Genomic_DNA"/>
</dbReference>
<keyword evidence="5" id="KW-0812">Transmembrane</keyword>
<dbReference type="PANTHER" id="PTHR12415:SF4">
    <property type="entry name" value="TYROSYL-DNA PHOSPHODIESTERASE DOMAIN-CONTAINING PROTEIN"/>
    <property type="match status" value="1"/>
</dbReference>
<feature type="transmembrane region" description="Helical" evidence="5">
    <location>
        <begin position="311"/>
        <end position="337"/>
    </location>
</feature>
<feature type="compositionally biased region" description="Low complexity" evidence="4">
    <location>
        <begin position="152"/>
        <end position="166"/>
    </location>
</feature>
<reference evidence="7 8" key="1">
    <citation type="journal article" date="2021" name="BMC Genomics">
        <title>Telomere-to-telomere genome assembly of asparaginase-producing Trichoderma simmonsii.</title>
        <authorList>
            <person name="Chung D."/>
            <person name="Kwon Y.M."/>
            <person name="Yang Y."/>
        </authorList>
    </citation>
    <scope>NUCLEOTIDE SEQUENCE [LARGE SCALE GENOMIC DNA]</scope>
    <source>
        <strain evidence="7 8">GH-Sj1</strain>
    </source>
</reference>
<feature type="compositionally biased region" description="Low complexity" evidence="4">
    <location>
        <begin position="53"/>
        <end position="86"/>
    </location>
</feature>
<dbReference type="Gene3D" id="3.30.870.10">
    <property type="entry name" value="Endonuclease Chain A"/>
    <property type="match status" value="2"/>
</dbReference>
<dbReference type="GO" id="GO:0017005">
    <property type="term" value="F:3'-tyrosyl-DNA phosphodiesterase activity"/>
    <property type="evidence" value="ECO:0007669"/>
    <property type="project" value="TreeGrafter"/>
</dbReference>
<evidence type="ECO:0000256" key="4">
    <source>
        <dbReference type="SAM" id="MobiDB-lite"/>
    </source>
</evidence>
<dbReference type="Proteomes" id="UP000826661">
    <property type="component" value="Chromosome V"/>
</dbReference>
<proteinExistence type="predicted"/>
<dbReference type="SUPFAM" id="SSF56024">
    <property type="entry name" value="Phospholipase D/nuclease"/>
    <property type="match status" value="3"/>
</dbReference>
<feature type="active site" description="Proton donor/acceptor" evidence="1">
    <location>
        <position position="545"/>
    </location>
</feature>
<keyword evidence="5" id="KW-0472">Membrane</keyword>
<organism evidence="7 8">
    <name type="scientific">Trichoderma simmonsii</name>
    <dbReference type="NCBI Taxonomy" id="1491479"/>
    <lineage>
        <taxon>Eukaryota</taxon>
        <taxon>Fungi</taxon>
        <taxon>Dikarya</taxon>
        <taxon>Ascomycota</taxon>
        <taxon>Pezizomycotina</taxon>
        <taxon>Sordariomycetes</taxon>
        <taxon>Hypocreomycetidae</taxon>
        <taxon>Hypocreales</taxon>
        <taxon>Hypocreaceae</taxon>
        <taxon>Trichoderma</taxon>
    </lineage>
</organism>
<feature type="region of interest" description="Disordered" evidence="4">
    <location>
        <begin position="466"/>
        <end position="486"/>
    </location>
</feature>
<dbReference type="GO" id="GO:0005634">
    <property type="term" value="C:nucleus"/>
    <property type="evidence" value="ECO:0007669"/>
    <property type="project" value="InterPro"/>
</dbReference>
<evidence type="ECO:0000313" key="7">
    <source>
        <dbReference type="EMBL" id="QYT02733.1"/>
    </source>
</evidence>
<evidence type="ECO:0000256" key="2">
    <source>
        <dbReference type="PIRSR" id="PIRSR610347-2"/>
    </source>
</evidence>
<name>A0A8G0LL26_9HYPO</name>
<evidence type="ECO:0000256" key="3">
    <source>
        <dbReference type="PIRSR" id="PIRSR610347-3"/>
    </source>
</evidence>
<dbReference type="InterPro" id="IPR003903">
    <property type="entry name" value="UIM_dom"/>
</dbReference>
<keyword evidence="5" id="KW-1133">Transmembrane helix</keyword>
<feature type="binding site" evidence="2">
    <location>
        <position position="547"/>
    </location>
    <ligand>
        <name>substrate</name>
    </ligand>
</feature>
<evidence type="ECO:0000256" key="5">
    <source>
        <dbReference type="SAM" id="Phobius"/>
    </source>
</evidence>
<sequence length="671" mass="73358">MAKPEGRVPELADDADDDEALRYAIALSLQDEANSPVVIVDSDDDDDETKAGSSRSTQQMWSQTQTQTQSSQTQTTQASQSQHQSQFGSLLLDRKAMEQERLKRLAKRQRSPTDDGNDDDDVVEVPPPKKQARTAPEPTSKITTSKAKVTESAPTSNITSSSTTRSNLPYPNGTVKRTWSRGCPRTGDEITIEEVFQKDQLELAVLSSFQWDEEWMISKLDIRRTKILLLAFAKDEAQKNLMRGNVPSNIKFCFPPMHGPGAMHSKLQLLKFADRLRVVIPTGNLVPYDWGETGVMENVGIPLSLPGHSDIILLFLSLFGFLSFSILTRGILVLVYVQMVFLIDLPRLEDPAVHPPQTPTGFYTELVYFLQATGVGEKMVASLSNYDFSKTSDIAFVHTIPGSHTGRAAERTGYCGLGASVAALGLANAEPVEIDLCASLGSINRGLVEAIYNACRGDDGIDDYNNSGGASSRSRPARKPAETTSSKELKDRFRIYFPTDQTVARSRGGRNAGGTICVQARWWRSPNFPRELVRDVITRDRLLIHSKVIFVRRVGDGQATRQPPGWAYVGSANLSESAWLTVPAAAVVTAAGGGFLRGRLSRDKSTGGIKMNCRNWECGVIIPVPESKAKSVDKTQASADMAMFAGTVPVPMQVPGPAYASNDQPWLYPGA</sequence>
<evidence type="ECO:0000259" key="6">
    <source>
        <dbReference type="PROSITE" id="PS50035"/>
    </source>
</evidence>
<evidence type="ECO:0000256" key="1">
    <source>
        <dbReference type="PIRSR" id="PIRSR610347-1"/>
    </source>
</evidence>